<protein>
    <submittedName>
        <fullName evidence="1">Uncharacterized protein</fullName>
    </submittedName>
</protein>
<comment type="caution">
    <text evidence="1">The sequence shown here is derived from an EMBL/GenBank/DDBJ whole genome shotgun (WGS) entry which is preliminary data.</text>
</comment>
<dbReference type="AlphaFoldDB" id="A0AAP0L0V8"/>
<dbReference type="Proteomes" id="UP001420932">
    <property type="component" value="Unassembled WGS sequence"/>
</dbReference>
<evidence type="ECO:0000313" key="2">
    <source>
        <dbReference type="Proteomes" id="UP001420932"/>
    </source>
</evidence>
<accession>A0AAP0L0V8</accession>
<proteinExistence type="predicted"/>
<evidence type="ECO:0000313" key="1">
    <source>
        <dbReference type="EMBL" id="KAK9160980.1"/>
    </source>
</evidence>
<gene>
    <name evidence="1" type="ORF">Syun_007321</name>
</gene>
<name>A0AAP0L0V8_9MAGN</name>
<dbReference type="EMBL" id="JBBNAF010000003">
    <property type="protein sequence ID" value="KAK9160980.1"/>
    <property type="molecule type" value="Genomic_DNA"/>
</dbReference>
<reference evidence="1 2" key="1">
    <citation type="submission" date="2024-01" db="EMBL/GenBank/DDBJ databases">
        <title>Genome assemblies of Stephania.</title>
        <authorList>
            <person name="Yang L."/>
        </authorList>
    </citation>
    <scope>NUCLEOTIDE SEQUENCE [LARGE SCALE GENOMIC DNA]</scope>
    <source>
        <strain evidence="1">YNDBR</strain>
        <tissue evidence="1">Leaf</tissue>
    </source>
</reference>
<sequence length="67" mass="7745">MWCCGGDRKLRVSFWFVRARHCSSLRELDAVVDVVMESATELLRFESKGSKIYLLGDPLEDHDELID</sequence>
<keyword evidence="2" id="KW-1185">Reference proteome</keyword>
<organism evidence="1 2">
    <name type="scientific">Stephania yunnanensis</name>
    <dbReference type="NCBI Taxonomy" id="152371"/>
    <lineage>
        <taxon>Eukaryota</taxon>
        <taxon>Viridiplantae</taxon>
        <taxon>Streptophyta</taxon>
        <taxon>Embryophyta</taxon>
        <taxon>Tracheophyta</taxon>
        <taxon>Spermatophyta</taxon>
        <taxon>Magnoliopsida</taxon>
        <taxon>Ranunculales</taxon>
        <taxon>Menispermaceae</taxon>
        <taxon>Menispermoideae</taxon>
        <taxon>Cissampelideae</taxon>
        <taxon>Stephania</taxon>
    </lineage>
</organism>